<dbReference type="InterPro" id="IPR036485">
    <property type="entry name" value="Glu_synth_asu_C_sf"/>
</dbReference>
<dbReference type="SUPFAM" id="SSF69336">
    <property type="entry name" value="Alpha subunit of glutamate synthase, C-terminal domain"/>
    <property type="match status" value="1"/>
</dbReference>
<dbReference type="Gene3D" id="2.160.20.60">
    <property type="entry name" value="Glutamate synthase, alpha subunit, C-terminal domain"/>
    <property type="match status" value="1"/>
</dbReference>
<dbReference type="AlphaFoldDB" id="A0A3D8TWI8"/>
<proteinExistence type="predicted"/>
<feature type="non-terminal residue" evidence="2">
    <location>
        <position position="1"/>
    </location>
</feature>
<evidence type="ECO:0000259" key="1">
    <source>
        <dbReference type="Pfam" id="PF01493"/>
    </source>
</evidence>
<comment type="caution">
    <text evidence="2">The sequence shown here is derived from an EMBL/GenBank/DDBJ whole genome shotgun (WGS) entry which is preliminary data.</text>
</comment>
<dbReference type="GO" id="GO:0016491">
    <property type="term" value="F:oxidoreductase activity"/>
    <property type="evidence" value="ECO:0007669"/>
    <property type="project" value="InterPro"/>
</dbReference>
<dbReference type="Pfam" id="PF01493">
    <property type="entry name" value="GXGXG"/>
    <property type="match status" value="1"/>
</dbReference>
<feature type="domain" description="Glutamate synthase alpha subunit C-terminal" evidence="1">
    <location>
        <begin position="2"/>
        <end position="158"/>
    </location>
</feature>
<dbReference type="InterPro" id="IPR051394">
    <property type="entry name" value="Glutamate_Synthase"/>
</dbReference>
<name>A0A3D8TWI8_BIFLN</name>
<accession>A0A3D8TWI8</accession>
<dbReference type="EMBL" id="NJNR01000079">
    <property type="protein sequence ID" value="RDX04058.1"/>
    <property type="molecule type" value="Genomic_DNA"/>
</dbReference>
<dbReference type="PANTHER" id="PTHR43100">
    <property type="entry name" value="GLUTAMATE SYNTHASE [NADPH] SMALL CHAIN"/>
    <property type="match status" value="1"/>
</dbReference>
<dbReference type="InterPro" id="IPR002489">
    <property type="entry name" value="Glu_synth_asu_C"/>
</dbReference>
<dbReference type="PANTHER" id="PTHR43100:SF1">
    <property type="entry name" value="GLUTAMATE SYNTHASE [NADPH] SMALL CHAIN"/>
    <property type="match status" value="1"/>
</dbReference>
<reference evidence="2 3" key="1">
    <citation type="journal article" date="2017" name="Anaerobe">
        <title>Quantification, isolation and characterization of Bifidobacterium from the vaginal microbiomes of reproductive aged women.</title>
        <authorList>
            <person name="Freitas A.C."/>
            <person name="Hill J.E."/>
        </authorList>
    </citation>
    <scope>NUCLEOTIDE SEQUENCE [LARGE SCALE GENOMIC DNA]</scope>
    <source>
        <strain evidence="2 3">N6D05</strain>
    </source>
</reference>
<evidence type="ECO:0000313" key="3">
    <source>
        <dbReference type="Proteomes" id="UP000257074"/>
    </source>
</evidence>
<evidence type="ECO:0000313" key="2">
    <source>
        <dbReference type="EMBL" id="RDX04058.1"/>
    </source>
</evidence>
<dbReference type="Proteomes" id="UP000257074">
    <property type="component" value="Unassembled WGS sequence"/>
</dbReference>
<protein>
    <submittedName>
        <fullName evidence="2">Glutamate synthase</fullName>
    </submittedName>
</protein>
<organism evidence="2 3">
    <name type="scientific">Bifidobacterium longum</name>
    <dbReference type="NCBI Taxonomy" id="216816"/>
    <lineage>
        <taxon>Bacteria</taxon>
        <taxon>Bacillati</taxon>
        <taxon>Actinomycetota</taxon>
        <taxon>Actinomycetes</taxon>
        <taxon>Bifidobacteriales</taxon>
        <taxon>Bifidobacteriaceae</taxon>
        <taxon>Bifidobacterium</taxon>
    </lineage>
</organism>
<sequence>TRRYGEEGLPDDTIDMTLHGSGGQSIGAFIPRGETMRIYGEVNDYAGKGLSGGRMIVRPEDNVTFDKHSNVIAGNVTGFGATSGQMFVAGRAGERFGVRNGGATFVVEGVGDHGCEYMTGGTVVVLGPTGRNFGAGFSGGNTYVLDLDMKKVNPGAIKSGALLFKSLDAETSKLVYALVKQHAEETGSQFAAALLEDWNETVKRFTHVVPKQFVAMTKAMEEAKANNVDFNAPGAWEKVYEQVMEGAR</sequence>
<gene>
    <name evidence="2" type="ORF">CE169_10575</name>
</gene>